<feature type="compositionally biased region" description="Polar residues" evidence="7">
    <location>
        <begin position="1108"/>
        <end position="1132"/>
    </location>
</feature>
<dbReference type="GO" id="GO:0005739">
    <property type="term" value="C:mitochondrion"/>
    <property type="evidence" value="ECO:0007669"/>
    <property type="project" value="TreeGrafter"/>
</dbReference>
<dbReference type="OrthoDB" id="952271at2759"/>
<evidence type="ECO:0000256" key="6">
    <source>
        <dbReference type="ARBA" id="ARBA00023049"/>
    </source>
</evidence>
<dbReference type="Proteomes" id="UP000708208">
    <property type="component" value="Unassembled WGS sequence"/>
</dbReference>
<feature type="region of interest" description="Disordered" evidence="7">
    <location>
        <begin position="1443"/>
        <end position="1487"/>
    </location>
</feature>
<feature type="compositionally biased region" description="Basic residues" evidence="7">
    <location>
        <begin position="1709"/>
        <end position="1720"/>
    </location>
</feature>
<evidence type="ECO:0000259" key="9">
    <source>
        <dbReference type="Pfam" id="PF05193"/>
    </source>
</evidence>
<feature type="region of interest" description="Disordered" evidence="7">
    <location>
        <begin position="1064"/>
        <end position="1132"/>
    </location>
</feature>
<comment type="caution">
    <text evidence="12">The sequence shown here is derived from an EMBL/GenBank/DDBJ whole genome shotgun (WGS) entry which is preliminary data.</text>
</comment>
<feature type="compositionally biased region" description="Polar residues" evidence="7">
    <location>
        <begin position="1722"/>
        <end position="1731"/>
    </location>
</feature>
<sequence length="2245" mass="256851">MTSSPPAQCWNVNRRESATFFPVRDVEITSEAFLPSGSSEINDVESIVEVSGIRDVQEERDEITEIYEDENIVLKSPLDHRQYQTLQLTNQMHVLLISDPKTSKCAASLCIQAGSMHDPKQLPGLAHFCEHLIISKKSAGEENEESFEKLVSSNGGQVHSRTRRDSTVFSFDVYPESFPKALRQFAKFFLAHCFTEEDMEQSISSINQEFEKVLVLDEERRNRIDAALCKISHPYHKFDCGSTLSLWTRPKSTSSKLRDQVMKFLQEYYSANLMHLVILGTDDIPGLQSQIETYFSLLQNAQTTLTPWSTSPYGEEHVKTKIDIVPVTNVHQLLLIFPMPDYSRFYKSGVIPYMQYIVGYEGPGSLISLLREQNWADMIVPEYRRPAKGFAIFTIDIQLTHSGLKNIYNIVHNVFQYFKLLRIQGPQRWLWQEIGIIESAKFQFQEQQSPLCYAENLATYMPEYPKHHYIAGKYLVRDYMPRLLRDFADRLVPNDLRLILSTKSNLKEANKTEEWFGINYRYSKIDRGHLKKWSNCELHGDLCLPRRSRFIPESFQIKPRDLKVRRNVPRVITEDSTSQVWFLQDHEFTIPTALITVVILSPLPRLDAMHFNSTRLIEKILNDSLTEIASDARHAGLYHKIEASLTGLTITVHGYDNKIHLYFNTVLGSLFQFCSTGKVSIRFQDIKEACRENLNNWRNEEPYIHAMEYVRELLNSHTWNPEQLLLALNEDLDPNKLMYFCQEFLRKIRLQWFLYGNLTEYEAHRIYQTSVKYFDSFGSGPVTDLSLLTIQEAVLPFNSYTIYHAQHPAHVESSCVTYLQTGCGEVKETILTEFVATILRQPAMEMLRTADQLVWTEVRKSKANVGFEIILQEERDPAEMESCIEEFLKNMESYVLNMSPEAFSHVKRELKLRKIEKTKSFKHSSRFLFEEILRETYNFQRNAKEILELEIITLEQVAEFYKNRITPNGSERKRITVLVASSIEKENVILLQNTSADAIEIPDTTLEKGTKSLSSAFQPFEKEQQSRSEKLNPISSAVLSNSKPQENKITSKLFESIMKTLSNMPAQMPPTAEHVKQKKSPESKLSVTKHSHHHHHHHHQSNSISSSNRLTSKTNQRPKTTGSLANSATVSLSSYRKKTLEHKLKIDMSSKLKSSKDPQSILGSRYSYIEQGLAHNRNKNNISKHNIAIRKNSVVARPATSGVSGAPFFLTDQQKNDNWRRLINKERLNYTRNLRQDSINDLPSGSKSKNRMISSNPRQLAIPREDLDFRDYDFDFEQEIRRLRNLKKYLEYDTQLKKYKTKVSKSTEDDTQNLEAPIKPHVPPEFSLQYEIRRLKTLREILDEEASLEKEVPTTIIPYSHPVRKRKTPPRIIQDNALTCTVHDVEKEIRRLINIKKYFDGEIPNMNLHNVEYTVFVISEIKLDHEDHVKSILQSKLAQQTQARVSSKNPHLSPIQLNRNSSNPPSIPPPKNGSLQEVSPKTSLPQGFKSKMAAVPNTSQSVEPVFRVLRTSEDIQKRSQHEVPTPILKKPQGKGTGPVDKIMEVTFQQLGTTQPKLQKAKSLSPLEAGRSYRSTMPFMHFSLSYGPNHTLSEVTRAEKRLSLGAGTLPRAISPYGALGHTYPNRFNSNSVPTWTLPKKTENILRIMDIRLGNYTSIRKHFKDPDINEKRILSSVAVARARARNSKRSMLSGGGIVNYSLQKNGVNKSSKVKILNKKRSSKSVESSINASENSKHRKSLEKLRLKISEERVKLRKSDEKVRLRKSEERVRLRKSEDKVRLKKSEDKMRLKKSEEKVRLKKSEIKVRLKKSEDKVHKKSNEKVRQKKSDEKVVRIKLEGRNSKINLQKMESINKKKSRSSITTNKSKKSLEKVLNSFGKASNKQSIIDTTMKVPFEGKEKIKTPEVTEDKSHNDANETPVDVDGVQKMQNSLNPTVPSNIGEDVEIFPEAPSPPSIEVPPIVIPKLSIPTVNEPSIYIPESQISQIIERLEAAISESVVPVAYSLEHLNEITGTSHPSIVDVELAVASSPLKSGSTSNIADDTETHAALECVQQIALDNLDESQQQNEVSTLEVSPLPSLGETSSETRNMQGRHGKRRLIAECHTPDLRKWMRQVVVKEMQHCIKSLANKSFRKFAKSSNVSSHASNVSLLPVLYHLPATVSSLHGKANSAMHLRTYSSGKIQNHTQPLAAINRMQRQPSALLDQHADLEQQFLASRGAITASYLEAHWTLYLNISLDYWQHIRVQ</sequence>
<dbReference type="Pfam" id="PF22456">
    <property type="entry name" value="PqqF-like_C_4"/>
    <property type="match status" value="1"/>
</dbReference>
<feature type="domain" description="Peptidase M16 middle/third" evidence="10">
    <location>
        <begin position="442"/>
        <end position="725"/>
    </location>
</feature>
<feature type="region of interest" description="Disordered" evidence="7">
    <location>
        <begin position="1706"/>
        <end position="1738"/>
    </location>
</feature>
<reference evidence="12" key="1">
    <citation type="submission" date="2021-06" db="EMBL/GenBank/DDBJ databases">
        <authorList>
            <person name="Hodson N. C."/>
            <person name="Mongue J. A."/>
            <person name="Jaron S. K."/>
        </authorList>
    </citation>
    <scope>NUCLEOTIDE SEQUENCE</scope>
</reference>
<dbReference type="InterPro" id="IPR054734">
    <property type="entry name" value="PqqF-like_C_4"/>
</dbReference>
<feature type="region of interest" description="Disordered" evidence="7">
    <location>
        <begin position="1809"/>
        <end position="1828"/>
    </location>
</feature>
<keyword evidence="13" id="KW-1185">Reference proteome</keyword>
<evidence type="ECO:0000259" key="8">
    <source>
        <dbReference type="Pfam" id="PF00675"/>
    </source>
</evidence>
<feature type="compositionally biased region" description="Polar residues" evidence="7">
    <location>
        <begin position="1237"/>
        <end position="1258"/>
    </location>
</feature>
<feature type="compositionally biased region" description="Basic and acidic residues" evidence="7">
    <location>
        <begin position="1020"/>
        <end position="1030"/>
    </location>
</feature>
<evidence type="ECO:0000259" key="10">
    <source>
        <dbReference type="Pfam" id="PF16187"/>
    </source>
</evidence>
<evidence type="ECO:0008006" key="14">
    <source>
        <dbReference type="Google" id="ProtNLM"/>
    </source>
</evidence>
<feature type="compositionally biased region" description="Polar residues" evidence="7">
    <location>
        <begin position="2080"/>
        <end position="2089"/>
    </location>
</feature>
<dbReference type="GO" id="GO:0005829">
    <property type="term" value="C:cytosol"/>
    <property type="evidence" value="ECO:0007669"/>
    <property type="project" value="TreeGrafter"/>
</dbReference>
<evidence type="ECO:0000259" key="11">
    <source>
        <dbReference type="Pfam" id="PF22456"/>
    </source>
</evidence>
<feature type="region of interest" description="Disordered" evidence="7">
    <location>
        <begin position="2065"/>
        <end position="2093"/>
    </location>
</feature>
<keyword evidence="4" id="KW-0378">Hydrolase</keyword>
<dbReference type="InterPro" id="IPR050626">
    <property type="entry name" value="Peptidase_M16"/>
</dbReference>
<comment type="similarity">
    <text evidence="1">Belongs to the peptidase M16 family.</text>
</comment>
<evidence type="ECO:0000256" key="5">
    <source>
        <dbReference type="ARBA" id="ARBA00022833"/>
    </source>
</evidence>
<dbReference type="InterPro" id="IPR011765">
    <property type="entry name" value="Pept_M16_N"/>
</dbReference>
<dbReference type="FunFam" id="3.30.830.10:FF:000005">
    <property type="entry name" value="nardilysin isoform X1"/>
    <property type="match status" value="1"/>
</dbReference>
<evidence type="ECO:0000256" key="3">
    <source>
        <dbReference type="ARBA" id="ARBA00022723"/>
    </source>
</evidence>
<feature type="compositionally biased region" description="Basic and acidic residues" evidence="7">
    <location>
        <begin position="1073"/>
        <end position="1082"/>
    </location>
</feature>
<keyword evidence="2" id="KW-0645">Protease</keyword>
<dbReference type="Pfam" id="PF05193">
    <property type="entry name" value="Peptidase_M16_C"/>
    <property type="match status" value="1"/>
</dbReference>
<evidence type="ECO:0000256" key="7">
    <source>
        <dbReference type="SAM" id="MobiDB-lite"/>
    </source>
</evidence>
<evidence type="ECO:0000256" key="2">
    <source>
        <dbReference type="ARBA" id="ARBA00022670"/>
    </source>
</evidence>
<keyword evidence="5" id="KW-0862">Zinc</keyword>
<evidence type="ECO:0000313" key="13">
    <source>
        <dbReference type="Proteomes" id="UP000708208"/>
    </source>
</evidence>
<accession>A0A8J2P3T2</accession>
<organism evidence="12 13">
    <name type="scientific">Allacma fusca</name>
    <dbReference type="NCBI Taxonomy" id="39272"/>
    <lineage>
        <taxon>Eukaryota</taxon>
        <taxon>Metazoa</taxon>
        <taxon>Ecdysozoa</taxon>
        <taxon>Arthropoda</taxon>
        <taxon>Hexapoda</taxon>
        <taxon>Collembola</taxon>
        <taxon>Symphypleona</taxon>
        <taxon>Sminthuridae</taxon>
        <taxon>Allacma</taxon>
    </lineage>
</organism>
<feature type="domain" description="Coenzyme PQQ synthesis protein F-like C-terminal lobe" evidence="11">
    <location>
        <begin position="836"/>
        <end position="925"/>
    </location>
</feature>
<dbReference type="InterPro" id="IPR032632">
    <property type="entry name" value="Peptidase_M16_M"/>
</dbReference>
<dbReference type="Pfam" id="PF00675">
    <property type="entry name" value="Peptidase_M16"/>
    <property type="match status" value="1"/>
</dbReference>
<evidence type="ECO:0000256" key="4">
    <source>
        <dbReference type="ARBA" id="ARBA00022801"/>
    </source>
</evidence>
<evidence type="ECO:0000313" key="12">
    <source>
        <dbReference type="EMBL" id="CAG7724486.1"/>
    </source>
</evidence>
<feature type="compositionally biased region" description="Basic residues" evidence="7">
    <location>
        <begin position="1087"/>
        <end position="1100"/>
    </location>
</feature>
<name>A0A8J2P3T2_9HEXA</name>
<feature type="region of interest" description="Disordered" evidence="7">
    <location>
        <begin position="1237"/>
        <end position="1259"/>
    </location>
</feature>
<dbReference type="GO" id="GO:0051603">
    <property type="term" value="P:proteolysis involved in protein catabolic process"/>
    <property type="evidence" value="ECO:0007669"/>
    <property type="project" value="TreeGrafter"/>
</dbReference>
<gene>
    <name evidence="12" type="ORF">AFUS01_LOCUS13505</name>
</gene>
<feature type="region of interest" description="Disordered" evidence="7">
    <location>
        <begin position="1516"/>
        <end position="1537"/>
    </location>
</feature>
<feature type="region of interest" description="Disordered" evidence="7">
    <location>
        <begin position="1018"/>
        <end position="1045"/>
    </location>
</feature>
<dbReference type="PANTHER" id="PTHR43690">
    <property type="entry name" value="NARDILYSIN"/>
    <property type="match status" value="1"/>
</dbReference>
<feature type="compositionally biased region" description="Polar residues" evidence="7">
    <location>
        <begin position="1475"/>
        <end position="1485"/>
    </location>
</feature>
<dbReference type="GO" id="GO:0004222">
    <property type="term" value="F:metalloendopeptidase activity"/>
    <property type="evidence" value="ECO:0007669"/>
    <property type="project" value="TreeGrafter"/>
</dbReference>
<feature type="compositionally biased region" description="Polar residues" evidence="7">
    <location>
        <begin position="1033"/>
        <end position="1045"/>
    </location>
</feature>
<dbReference type="InterPro" id="IPR007863">
    <property type="entry name" value="Peptidase_M16_C"/>
</dbReference>
<proteinExistence type="inferred from homology"/>
<evidence type="ECO:0000256" key="1">
    <source>
        <dbReference type="ARBA" id="ARBA00007261"/>
    </source>
</evidence>
<dbReference type="EMBL" id="CAJVCH010109992">
    <property type="protein sequence ID" value="CAG7724486.1"/>
    <property type="molecule type" value="Genomic_DNA"/>
</dbReference>
<keyword evidence="6" id="KW-0482">Metalloprotease</keyword>
<dbReference type="GO" id="GO:0046872">
    <property type="term" value="F:metal ion binding"/>
    <property type="evidence" value="ECO:0007669"/>
    <property type="project" value="UniProtKB-KW"/>
</dbReference>
<feature type="domain" description="Peptidase M16 N-terminal" evidence="8">
    <location>
        <begin position="94"/>
        <end position="214"/>
    </location>
</feature>
<dbReference type="PANTHER" id="PTHR43690:SF18">
    <property type="entry name" value="INSULIN-DEGRADING ENZYME-RELATED"/>
    <property type="match status" value="1"/>
</dbReference>
<dbReference type="GO" id="GO:0043171">
    <property type="term" value="P:peptide catabolic process"/>
    <property type="evidence" value="ECO:0007669"/>
    <property type="project" value="TreeGrafter"/>
</dbReference>
<dbReference type="Pfam" id="PF16187">
    <property type="entry name" value="Peptidase_M16_M"/>
    <property type="match status" value="1"/>
</dbReference>
<keyword evidence="3" id="KW-0479">Metal-binding</keyword>
<protein>
    <recommendedName>
        <fullName evidence="14">Insulin-degrading enzyme</fullName>
    </recommendedName>
</protein>
<feature type="domain" description="Peptidase M16 C-terminal" evidence="9">
    <location>
        <begin position="258"/>
        <end position="433"/>
    </location>
</feature>